<dbReference type="Proteomes" id="UP000887563">
    <property type="component" value="Unplaced"/>
</dbReference>
<accession>A0A914KTK8</accession>
<protein>
    <submittedName>
        <fullName evidence="2">Candidate secreted effector</fullName>
    </submittedName>
</protein>
<evidence type="ECO:0000313" key="2">
    <source>
        <dbReference type="WBParaSite" id="Minc3s00110g04856"/>
    </source>
</evidence>
<dbReference type="AlphaFoldDB" id="A0A914KTK8"/>
<sequence>MLLLSFKSNRFKIVYVHFAFAIKNSCSFLNDQLLHSPYRKELHSFCHFLKQHHRLEHFLWRQYHSL</sequence>
<organism evidence="1 2">
    <name type="scientific">Meloidogyne incognita</name>
    <name type="common">Southern root-knot nematode worm</name>
    <name type="synonym">Oxyuris incognita</name>
    <dbReference type="NCBI Taxonomy" id="6306"/>
    <lineage>
        <taxon>Eukaryota</taxon>
        <taxon>Metazoa</taxon>
        <taxon>Ecdysozoa</taxon>
        <taxon>Nematoda</taxon>
        <taxon>Chromadorea</taxon>
        <taxon>Rhabditida</taxon>
        <taxon>Tylenchina</taxon>
        <taxon>Tylenchomorpha</taxon>
        <taxon>Tylenchoidea</taxon>
        <taxon>Meloidogynidae</taxon>
        <taxon>Meloidogyninae</taxon>
        <taxon>Meloidogyne</taxon>
        <taxon>Meloidogyne incognita group</taxon>
    </lineage>
</organism>
<evidence type="ECO:0000313" key="1">
    <source>
        <dbReference type="Proteomes" id="UP000887563"/>
    </source>
</evidence>
<proteinExistence type="predicted"/>
<reference evidence="2" key="1">
    <citation type="submission" date="2022-11" db="UniProtKB">
        <authorList>
            <consortium name="WormBaseParasite"/>
        </authorList>
    </citation>
    <scope>IDENTIFICATION</scope>
</reference>
<dbReference type="WBParaSite" id="Minc3s00110g04856">
    <property type="protein sequence ID" value="Minc3s00110g04856"/>
    <property type="gene ID" value="Minc3s00110g04856"/>
</dbReference>
<name>A0A914KTK8_MELIC</name>
<keyword evidence="1" id="KW-1185">Reference proteome</keyword>